<dbReference type="InterPro" id="IPR052980">
    <property type="entry name" value="Crinkler_effector"/>
</dbReference>
<evidence type="ECO:0000313" key="2">
    <source>
        <dbReference type="Proteomes" id="UP000789405"/>
    </source>
</evidence>
<organism evidence="1 2">
    <name type="scientific">Dentiscutata erythropus</name>
    <dbReference type="NCBI Taxonomy" id="1348616"/>
    <lineage>
        <taxon>Eukaryota</taxon>
        <taxon>Fungi</taxon>
        <taxon>Fungi incertae sedis</taxon>
        <taxon>Mucoromycota</taxon>
        <taxon>Glomeromycotina</taxon>
        <taxon>Glomeromycetes</taxon>
        <taxon>Diversisporales</taxon>
        <taxon>Gigasporaceae</taxon>
        <taxon>Dentiscutata</taxon>
    </lineage>
</organism>
<dbReference type="PANTHER" id="PTHR33129:SF1">
    <property type="entry name" value="ATP-BINDING PROTEIN"/>
    <property type="match status" value="1"/>
</dbReference>
<proteinExistence type="predicted"/>
<name>A0A9N9ICC7_9GLOM</name>
<comment type="caution">
    <text evidence="1">The sequence shown here is derived from an EMBL/GenBank/DDBJ whole genome shotgun (WGS) entry which is preliminary data.</text>
</comment>
<dbReference type="Proteomes" id="UP000789405">
    <property type="component" value="Unassembled WGS sequence"/>
</dbReference>
<accession>A0A9N9ICC7</accession>
<gene>
    <name evidence="1" type="ORF">DERYTH_LOCUS14962</name>
</gene>
<dbReference type="OrthoDB" id="2442361at2759"/>
<reference evidence="1" key="1">
    <citation type="submission" date="2021-06" db="EMBL/GenBank/DDBJ databases">
        <authorList>
            <person name="Kallberg Y."/>
            <person name="Tangrot J."/>
            <person name="Rosling A."/>
        </authorList>
    </citation>
    <scope>NUCLEOTIDE SEQUENCE</scope>
    <source>
        <strain evidence="1">MA453B</strain>
    </source>
</reference>
<sequence length="255" mass="30183">MWSEDEIVNCHNCLYDKKISQELLKKKFELCSGIAGWIFNTTMSLEEIKTTIDSAFMFIDSRILEYPSLSLLGNNDYNKLIHIHANFPSNYVEVTNPYINAICFFASKYMADKCLDKLKHYNRETVCNFIENTKYILEMGDLHEQLFEMISHANIYEEENFFDCVEEIKKDENYYWPTSKNFESIDSYIHPNKLFQVTVAKRHSIKQDGLRMIKGILNKSHKAYENKRERKVFDTWISEIDQYALCLDLNQDSSF</sequence>
<protein>
    <submittedName>
        <fullName evidence="1">19879_t:CDS:1</fullName>
    </submittedName>
</protein>
<dbReference type="PANTHER" id="PTHR33129">
    <property type="entry name" value="PROTEIN KINASE DOMAIN-CONTAINING PROTEIN-RELATED"/>
    <property type="match status" value="1"/>
</dbReference>
<evidence type="ECO:0000313" key="1">
    <source>
        <dbReference type="EMBL" id="CAG8729041.1"/>
    </source>
</evidence>
<dbReference type="EMBL" id="CAJVPY010011687">
    <property type="protein sequence ID" value="CAG8729041.1"/>
    <property type="molecule type" value="Genomic_DNA"/>
</dbReference>
<keyword evidence="2" id="KW-1185">Reference proteome</keyword>
<dbReference type="AlphaFoldDB" id="A0A9N9ICC7"/>